<evidence type="ECO:0000256" key="7">
    <source>
        <dbReference type="ARBA" id="ARBA00022722"/>
    </source>
</evidence>
<dbReference type="FunFam" id="3.10.20.370:FF:000001">
    <property type="entry name" value="Retrovirus-related Pol polyprotein from transposon 17.6-like protein"/>
    <property type="match status" value="1"/>
</dbReference>
<feature type="domain" description="CCHC-type" evidence="14">
    <location>
        <begin position="290"/>
        <end position="304"/>
    </location>
</feature>
<dbReference type="Pfam" id="PF02023">
    <property type="entry name" value="SCAN"/>
    <property type="match status" value="1"/>
</dbReference>
<feature type="domain" description="Integrase catalytic" evidence="17">
    <location>
        <begin position="624"/>
        <end position="782"/>
    </location>
</feature>
<dbReference type="Gene3D" id="1.10.4020.10">
    <property type="entry name" value="DNA breaking-rejoining enzymes"/>
    <property type="match status" value="1"/>
</dbReference>
<evidence type="ECO:0000256" key="3">
    <source>
        <dbReference type="ARBA" id="ARBA00012493"/>
    </source>
</evidence>
<name>A0ABD1KV73_9TELE</name>
<feature type="region of interest" description="Disordered" evidence="13">
    <location>
        <begin position="1"/>
        <end position="20"/>
    </location>
</feature>
<evidence type="ECO:0000313" key="19">
    <source>
        <dbReference type="Proteomes" id="UP001591681"/>
    </source>
</evidence>
<protein>
    <recommendedName>
        <fullName evidence="11">Gypsy retrotransposon integrase-like protein 1</fullName>
        <ecNumber evidence="3">2.7.7.49</ecNumber>
        <ecNumber evidence="2">3.1.26.4</ecNumber>
    </recommendedName>
</protein>
<dbReference type="Pfam" id="PF00098">
    <property type="entry name" value="zf-CCHC"/>
    <property type="match status" value="1"/>
</dbReference>
<keyword evidence="12" id="KW-0862">Zinc</keyword>
<evidence type="ECO:0000259" key="16">
    <source>
        <dbReference type="PROSITE" id="PS50878"/>
    </source>
</evidence>
<evidence type="ECO:0000256" key="6">
    <source>
        <dbReference type="ARBA" id="ARBA00022695"/>
    </source>
</evidence>
<proteinExistence type="inferred from homology"/>
<dbReference type="InterPro" id="IPR041588">
    <property type="entry name" value="Integrase_H2C2"/>
</dbReference>
<dbReference type="FunFam" id="1.10.340.70:FF:000001">
    <property type="entry name" value="Retrovirus-related Pol polyprotein from transposon gypsy-like Protein"/>
    <property type="match status" value="1"/>
</dbReference>
<accession>A0ABD1KV73</accession>
<gene>
    <name evidence="18" type="ORF">ACEWY4_002222</name>
</gene>
<dbReference type="SUPFAM" id="SSF56672">
    <property type="entry name" value="DNA/RNA polymerases"/>
    <property type="match status" value="1"/>
</dbReference>
<keyword evidence="12" id="KW-0863">Zinc-finger</keyword>
<dbReference type="InterPro" id="IPR003309">
    <property type="entry name" value="SCAN_dom"/>
</dbReference>
<dbReference type="InterPro" id="IPR041373">
    <property type="entry name" value="RT_RNaseH"/>
</dbReference>
<evidence type="ECO:0000259" key="14">
    <source>
        <dbReference type="PROSITE" id="PS50158"/>
    </source>
</evidence>
<keyword evidence="10" id="KW-0695">RNA-directed DNA polymerase</keyword>
<dbReference type="SUPFAM" id="SSF50630">
    <property type="entry name" value="Acid proteases"/>
    <property type="match status" value="1"/>
</dbReference>
<evidence type="ECO:0000256" key="11">
    <source>
        <dbReference type="ARBA" id="ARBA00039658"/>
    </source>
</evidence>
<dbReference type="FunFam" id="3.10.10.10:FF:000007">
    <property type="entry name" value="Retrovirus-related Pol polyprotein from transposon 17.6-like Protein"/>
    <property type="match status" value="1"/>
</dbReference>
<dbReference type="FunFam" id="3.30.420.10:FF:000032">
    <property type="entry name" value="Retrovirus-related Pol polyprotein from transposon 297-like Protein"/>
    <property type="match status" value="1"/>
</dbReference>
<dbReference type="InterPro" id="IPR001584">
    <property type="entry name" value="Integrase_cat-core"/>
</dbReference>
<dbReference type="Gene3D" id="2.40.70.10">
    <property type="entry name" value="Acid Proteases"/>
    <property type="match status" value="1"/>
</dbReference>
<dbReference type="InterPro" id="IPR038269">
    <property type="entry name" value="SCAN_sf"/>
</dbReference>
<dbReference type="Gene3D" id="3.30.70.270">
    <property type="match status" value="2"/>
</dbReference>
<evidence type="ECO:0000256" key="13">
    <source>
        <dbReference type="SAM" id="MobiDB-lite"/>
    </source>
</evidence>
<dbReference type="Gene3D" id="3.30.420.10">
    <property type="entry name" value="Ribonuclease H-like superfamily/Ribonuclease H"/>
    <property type="match status" value="1"/>
</dbReference>
<dbReference type="SUPFAM" id="SSF57756">
    <property type="entry name" value="Retrovirus zinc finger-like domains"/>
    <property type="match status" value="1"/>
</dbReference>
<evidence type="ECO:0000256" key="5">
    <source>
        <dbReference type="ARBA" id="ARBA00022679"/>
    </source>
</evidence>
<dbReference type="Pfam" id="PF22938">
    <property type="entry name" value="Integrase_p58_C"/>
    <property type="match status" value="1"/>
</dbReference>
<dbReference type="InterPro" id="IPR043128">
    <property type="entry name" value="Rev_trsase/Diguanyl_cyclase"/>
</dbReference>
<dbReference type="EMBL" id="JBHFQA010000002">
    <property type="protein sequence ID" value="KAL2103054.1"/>
    <property type="molecule type" value="Genomic_DNA"/>
</dbReference>
<dbReference type="PANTHER" id="PTHR37984">
    <property type="entry name" value="PROTEIN CBG26694"/>
    <property type="match status" value="1"/>
</dbReference>
<evidence type="ECO:0000256" key="12">
    <source>
        <dbReference type="PROSITE-ProRule" id="PRU00047"/>
    </source>
</evidence>
<dbReference type="GO" id="GO:0004523">
    <property type="term" value="F:RNA-DNA hybrid ribonuclease activity"/>
    <property type="evidence" value="ECO:0007669"/>
    <property type="project" value="UniProtKB-EC"/>
</dbReference>
<dbReference type="GO" id="GO:0008270">
    <property type="term" value="F:zinc ion binding"/>
    <property type="evidence" value="ECO:0007669"/>
    <property type="project" value="UniProtKB-KW"/>
</dbReference>
<evidence type="ECO:0000256" key="10">
    <source>
        <dbReference type="ARBA" id="ARBA00022918"/>
    </source>
</evidence>
<dbReference type="GO" id="GO:0003964">
    <property type="term" value="F:RNA-directed DNA polymerase activity"/>
    <property type="evidence" value="ECO:0007669"/>
    <property type="project" value="UniProtKB-KW"/>
</dbReference>
<feature type="compositionally biased region" description="Basic residues" evidence="13">
    <location>
        <begin position="465"/>
        <end position="476"/>
    </location>
</feature>
<dbReference type="CDD" id="cd00303">
    <property type="entry name" value="retropepsin_like"/>
    <property type="match status" value="1"/>
</dbReference>
<dbReference type="PROSITE" id="PS50878">
    <property type="entry name" value="RT_POL"/>
    <property type="match status" value="1"/>
</dbReference>
<dbReference type="PROSITE" id="PS50158">
    <property type="entry name" value="ZF_CCHC"/>
    <property type="match status" value="1"/>
</dbReference>
<keyword evidence="7" id="KW-0540">Nuclease</keyword>
<dbReference type="InterPro" id="IPR036397">
    <property type="entry name" value="RNaseH_sf"/>
</dbReference>
<dbReference type="Pfam" id="PF00078">
    <property type="entry name" value="RVT_1"/>
    <property type="match status" value="1"/>
</dbReference>
<dbReference type="InterPro" id="IPR050951">
    <property type="entry name" value="Retrovirus_Pol_polyprotein"/>
</dbReference>
<feature type="region of interest" description="Disordered" evidence="13">
    <location>
        <begin position="457"/>
        <end position="476"/>
    </location>
</feature>
<dbReference type="InterPro" id="IPR001878">
    <property type="entry name" value="Znf_CCHC"/>
</dbReference>
<keyword evidence="6" id="KW-0548">Nucleotidyltransferase</keyword>
<evidence type="ECO:0000256" key="1">
    <source>
        <dbReference type="ARBA" id="ARBA00010879"/>
    </source>
</evidence>
<evidence type="ECO:0000259" key="17">
    <source>
        <dbReference type="PROSITE" id="PS50994"/>
    </source>
</evidence>
<dbReference type="PANTHER" id="PTHR37984:SF5">
    <property type="entry name" value="PROTEIN NYNRIN-LIKE"/>
    <property type="match status" value="1"/>
</dbReference>
<feature type="domain" description="Reverse transcriptase" evidence="16">
    <location>
        <begin position="1008"/>
        <end position="1186"/>
    </location>
</feature>
<dbReference type="InterPro" id="IPR012337">
    <property type="entry name" value="RNaseH-like_sf"/>
</dbReference>
<dbReference type="SUPFAM" id="SSF47353">
    <property type="entry name" value="Retrovirus capsid dimerization domain-like"/>
    <property type="match status" value="1"/>
</dbReference>
<feature type="domain" description="SCAN box" evidence="15">
    <location>
        <begin position="132"/>
        <end position="208"/>
    </location>
</feature>
<dbReference type="GO" id="GO:0006508">
    <property type="term" value="P:proteolysis"/>
    <property type="evidence" value="ECO:0007669"/>
    <property type="project" value="UniProtKB-KW"/>
</dbReference>
<dbReference type="Pfam" id="PF17921">
    <property type="entry name" value="Integrase_H2C2"/>
    <property type="match status" value="1"/>
</dbReference>
<dbReference type="Gene3D" id="3.10.10.10">
    <property type="entry name" value="HIV Type 1 Reverse Transcriptase, subunit A, domain 1"/>
    <property type="match status" value="1"/>
</dbReference>
<dbReference type="EC" id="2.7.7.49" evidence="3"/>
<evidence type="ECO:0000256" key="9">
    <source>
        <dbReference type="ARBA" id="ARBA00022801"/>
    </source>
</evidence>
<evidence type="ECO:0000259" key="15">
    <source>
        <dbReference type="PROSITE" id="PS50804"/>
    </source>
</evidence>
<dbReference type="SUPFAM" id="SSF53098">
    <property type="entry name" value="Ribonuclease H-like"/>
    <property type="match status" value="1"/>
</dbReference>
<dbReference type="Gene3D" id="1.10.340.70">
    <property type="match status" value="1"/>
</dbReference>
<dbReference type="InterPro" id="IPR021109">
    <property type="entry name" value="Peptidase_aspartic_dom_sf"/>
</dbReference>
<dbReference type="CDD" id="cd01647">
    <property type="entry name" value="RT_LTR"/>
    <property type="match status" value="1"/>
</dbReference>
<comment type="similarity">
    <text evidence="1">Belongs to the beta type-B retroviral polymerase family. HERV class-II K(HML-2) pol subfamily.</text>
</comment>
<dbReference type="EC" id="3.1.26.4" evidence="2"/>
<dbReference type="Gene3D" id="3.10.20.370">
    <property type="match status" value="1"/>
</dbReference>
<evidence type="ECO:0000256" key="8">
    <source>
        <dbReference type="ARBA" id="ARBA00022759"/>
    </source>
</evidence>
<evidence type="ECO:0000256" key="2">
    <source>
        <dbReference type="ARBA" id="ARBA00012180"/>
    </source>
</evidence>
<keyword evidence="5" id="KW-0808">Transferase</keyword>
<evidence type="ECO:0000256" key="4">
    <source>
        <dbReference type="ARBA" id="ARBA00022670"/>
    </source>
</evidence>
<dbReference type="Pfam" id="PF00665">
    <property type="entry name" value="rve"/>
    <property type="match status" value="1"/>
</dbReference>
<keyword evidence="19" id="KW-1185">Reference proteome</keyword>
<dbReference type="SMART" id="SM00431">
    <property type="entry name" value="SCAN"/>
    <property type="match status" value="1"/>
</dbReference>
<organism evidence="18 19">
    <name type="scientific">Coilia grayii</name>
    <name type="common">Gray's grenadier anchovy</name>
    <dbReference type="NCBI Taxonomy" id="363190"/>
    <lineage>
        <taxon>Eukaryota</taxon>
        <taxon>Metazoa</taxon>
        <taxon>Chordata</taxon>
        <taxon>Craniata</taxon>
        <taxon>Vertebrata</taxon>
        <taxon>Euteleostomi</taxon>
        <taxon>Actinopterygii</taxon>
        <taxon>Neopterygii</taxon>
        <taxon>Teleostei</taxon>
        <taxon>Clupei</taxon>
        <taxon>Clupeiformes</taxon>
        <taxon>Clupeoidei</taxon>
        <taxon>Engraulidae</taxon>
        <taxon>Coilinae</taxon>
        <taxon>Coilia</taxon>
    </lineage>
</organism>
<dbReference type="Pfam" id="PF17917">
    <property type="entry name" value="RT_RNaseH"/>
    <property type="match status" value="1"/>
</dbReference>
<feature type="compositionally biased region" description="Basic and acidic residues" evidence="13">
    <location>
        <begin position="241"/>
        <end position="251"/>
    </location>
</feature>
<dbReference type="CDD" id="cd09274">
    <property type="entry name" value="RNase_HI_RT_Ty3"/>
    <property type="match status" value="1"/>
</dbReference>
<sequence>MERQSPTPHLSGRSTSAPSIPVSVSWAYDSVPSDPVTVSTVHSTAPPPMTVAAPKMAPFREDEDIEHYLTTFERIAMASRWPMDIWALYLVPLLSGKARAAYVAMDVRDVQDYAKVKRAILAKFEIDSETYRQRFRSKQVLEGETPRELQARLRDLFQKWACPQERSTEEVAELIILEQFLWMVNPEIRTWIKEHNPQSATHASELAETYLSARRGRRGLQLGNVDFSSRREQRWSNVDFSSRREQEDSRDSGQAATSRSGGGTGSVFRRSRYTKDRPATHTTPRARVVCHKCGQPGHISPECPIGPSTASNLCYSPQPHTSHPSRPDRTGVTVPVGLRGRKWEGLVDSGSSQTFVQRRCLGAQDMTAMGKVKVRCIHGDIREYDAVEVTLEIDGQAYVLNVGVMDESPYPVVIGQDVPVLAELLQWRDMPATAYVTTRAQTKSQADLSQGWSELPFSVSGNKERKGKTERRRSKVRGTRVVENIPCPPVREEEIVGDFEAMQRADPTLQPLFKKAIAPEQLVQFQAKGKECHLVKGGKLFRVSEDGEQLVVPQSLRSTVLKVGHSVPWAGHLGQQKTLSRIAQRFHWPGFYQHVIDYCKSCPECQLTSQANRGTKAPLVSLPIVDVPFTRIAMDIVGPLERSRGGHRYILVVCDYATRYPEAFPLRNTKARQIANCLIQLFSRVGVLREILTDQGTNFSSRFLRQVYSLLDIRGIRTTPYHPQTDGMVERFNQTLKAMLRKFVNDTGSDWDQWLPYLLFAYREVPQASTGYSPFELLFGRTVRGPLDVLREAWEGEQQSQPTNIVNYVLRMRDKLEQLTTLVHENMAKAQAQQKSWYDRSAHSRSFEPGQKVMLLLPSAESSLLAKWQGPFEVLRKMGPVTYQISMPGRRKPQQVFHINLLKLWVPREEVPGNQLWAHTVLDEEELPEQDFPVALRESSLQLDHLSSRQQRELRRCIPKSVLRQEPGRTSLIQHGIRLTSPGPIRQTCYRVPAKLIPALREEVKSMLEAGVIKPSHSEWCSPVVLVPKKDGGLRFCVDFRKLNAIAAFDPYPMPRVDDLMERLGKAKFLSTLDMCKGYWQVPLTPEAQEMTAFRVPSGLYQFTVMPFGLHGAAATFQRLMDQVLRGAEDYAAAYIDDVVVHSSTWEEHMAHLRDVFDRIHQAGLVVNASKCHLAKPEVAYLGHVLGGGVVKPQLSKVDAIQSCPPPTTKRGVRSFLGLVGWYRRFIPDFSSRAAVLTDLTRKNAPNKVRWTESCEQAFRDLKDCMCQGPVLQSPNFDLPFVVQTDASGVGLGAVLLQGEGEDCKPIQYISRKLYPRETRYSTVEKECLAVKWALDTLRYYLIGKDFTLETDHRALQWLHKMKDANARVTRWYMSLQPYRFVVRYRAGKFNVVADYLSRLYEEGQS</sequence>
<keyword evidence="4" id="KW-0645">Protease</keyword>
<dbReference type="Proteomes" id="UP001591681">
    <property type="component" value="Unassembled WGS sequence"/>
</dbReference>
<dbReference type="InterPro" id="IPR043502">
    <property type="entry name" value="DNA/RNA_pol_sf"/>
</dbReference>
<keyword evidence="8" id="KW-0255">Endonuclease</keyword>
<dbReference type="GO" id="GO:0008233">
    <property type="term" value="F:peptidase activity"/>
    <property type="evidence" value="ECO:0007669"/>
    <property type="project" value="UniProtKB-KW"/>
</dbReference>
<evidence type="ECO:0000313" key="18">
    <source>
        <dbReference type="EMBL" id="KAL2103054.1"/>
    </source>
</evidence>
<dbReference type="InterPro" id="IPR036875">
    <property type="entry name" value="Znf_CCHC_sf"/>
</dbReference>
<dbReference type="FunFam" id="3.30.70.270:FF:000020">
    <property type="entry name" value="Transposon Tf2-6 polyprotein-like Protein"/>
    <property type="match status" value="1"/>
</dbReference>
<comment type="caution">
    <text evidence="18">The sequence shown here is derived from an EMBL/GenBank/DDBJ whole genome shotgun (WGS) entry which is preliminary data.</text>
</comment>
<dbReference type="InterPro" id="IPR000477">
    <property type="entry name" value="RT_dom"/>
</dbReference>
<dbReference type="PROSITE" id="PS50994">
    <property type="entry name" value="INTEGRASE"/>
    <property type="match status" value="1"/>
</dbReference>
<reference evidence="18 19" key="1">
    <citation type="submission" date="2024-09" db="EMBL/GenBank/DDBJ databases">
        <title>A chromosome-level genome assembly of Gray's grenadier anchovy, Coilia grayii.</title>
        <authorList>
            <person name="Fu Z."/>
        </authorList>
    </citation>
    <scope>NUCLEOTIDE SEQUENCE [LARGE SCALE GENOMIC DNA]</scope>
    <source>
        <strain evidence="18">G4</strain>
        <tissue evidence="18">Muscle</tissue>
    </source>
</reference>
<keyword evidence="9" id="KW-0378">Hydrolase</keyword>
<keyword evidence="12" id="KW-0479">Metal-binding</keyword>
<dbReference type="PROSITE" id="PS50804">
    <property type="entry name" value="SCAN_BOX"/>
    <property type="match status" value="1"/>
</dbReference>
<feature type="region of interest" description="Disordered" evidence="13">
    <location>
        <begin position="238"/>
        <end position="283"/>
    </location>
</feature>
<dbReference type="SMART" id="SM00343">
    <property type="entry name" value="ZnF_C2HC"/>
    <property type="match status" value="1"/>
</dbReference>
<dbReference type="InterPro" id="IPR054465">
    <property type="entry name" value="Integrase_p58-like_C"/>
</dbReference>
<feature type="compositionally biased region" description="Polar residues" evidence="13">
    <location>
        <begin position="1"/>
        <end position="18"/>
    </location>
</feature>